<dbReference type="CDD" id="cd00158">
    <property type="entry name" value="RHOD"/>
    <property type="match status" value="1"/>
</dbReference>
<keyword evidence="2" id="KW-0808">Transferase</keyword>
<dbReference type="PANTHER" id="PTHR43031">
    <property type="entry name" value="FAD-DEPENDENT OXIDOREDUCTASE"/>
    <property type="match status" value="1"/>
</dbReference>
<dbReference type="InterPro" id="IPR050229">
    <property type="entry name" value="GlpE_sulfurtransferase"/>
</dbReference>
<dbReference type="SUPFAM" id="SSF52821">
    <property type="entry name" value="Rhodanese/Cell cycle control phosphatase"/>
    <property type="match status" value="1"/>
</dbReference>
<dbReference type="Pfam" id="PF00581">
    <property type="entry name" value="Rhodanese"/>
    <property type="match status" value="1"/>
</dbReference>
<dbReference type="InterPro" id="IPR036873">
    <property type="entry name" value="Rhodanese-like_dom_sf"/>
</dbReference>
<evidence type="ECO:0000313" key="3">
    <source>
        <dbReference type="Proteomes" id="UP000521922"/>
    </source>
</evidence>
<sequence length="115" mass="12520">MSDSRTFDVDGVPTTTVTDLAEDAVIIDVREDDEWAAGHIPSALHIPMGQVPQRLQDLPQGELHIVCRSGGRSRRTAEWLQRNGYDAVNVDGGMSAWSAAGRAMVSESGQEPFVR</sequence>
<dbReference type="EMBL" id="JACCBB010000001">
    <property type="protein sequence ID" value="NYD22509.1"/>
    <property type="molecule type" value="Genomic_DNA"/>
</dbReference>
<keyword evidence="3" id="KW-1185">Reference proteome</keyword>
<proteinExistence type="predicted"/>
<comment type="caution">
    <text evidence="2">The sequence shown here is derived from an EMBL/GenBank/DDBJ whole genome shotgun (WGS) entry which is preliminary data.</text>
</comment>
<name>A0A7Y9J0T9_9ACTN</name>
<feature type="domain" description="Rhodanese" evidence="1">
    <location>
        <begin position="20"/>
        <end position="106"/>
    </location>
</feature>
<dbReference type="GO" id="GO:0016740">
    <property type="term" value="F:transferase activity"/>
    <property type="evidence" value="ECO:0007669"/>
    <property type="project" value="UniProtKB-KW"/>
</dbReference>
<evidence type="ECO:0000259" key="1">
    <source>
        <dbReference type="PROSITE" id="PS50206"/>
    </source>
</evidence>
<dbReference type="Gene3D" id="3.40.250.10">
    <property type="entry name" value="Rhodanese-like domain"/>
    <property type="match status" value="1"/>
</dbReference>
<organism evidence="2 3">
    <name type="scientific">Kineococcus aurantiacus</name>
    <dbReference type="NCBI Taxonomy" id="37633"/>
    <lineage>
        <taxon>Bacteria</taxon>
        <taxon>Bacillati</taxon>
        <taxon>Actinomycetota</taxon>
        <taxon>Actinomycetes</taxon>
        <taxon>Kineosporiales</taxon>
        <taxon>Kineosporiaceae</taxon>
        <taxon>Kineococcus</taxon>
    </lineage>
</organism>
<accession>A0A7Y9J0T9</accession>
<evidence type="ECO:0000313" key="2">
    <source>
        <dbReference type="EMBL" id="NYD22509.1"/>
    </source>
</evidence>
<dbReference type="RefSeq" id="WP_179751533.1">
    <property type="nucleotide sequence ID" value="NZ_BAAAGN010000004.1"/>
</dbReference>
<dbReference type="InterPro" id="IPR001763">
    <property type="entry name" value="Rhodanese-like_dom"/>
</dbReference>
<protein>
    <submittedName>
        <fullName evidence="2">Rhodanese-related sulfurtransferase</fullName>
    </submittedName>
</protein>
<dbReference type="SMART" id="SM00450">
    <property type="entry name" value="RHOD"/>
    <property type="match status" value="1"/>
</dbReference>
<dbReference type="PROSITE" id="PS50206">
    <property type="entry name" value="RHODANESE_3"/>
    <property type="match status" value="1"/>
</dbReference>
<dbReference type="AlphaFoldDB" id="A0A7Y9J0T9"/>
<dbReference type="Proteomes" id="UP000521922">
    <property type="component" value="Unassembled WGS sequence"/>
</dbReference>
<reference evidence="2 3" key="1">
    <citation type="submission" date="2020-07" db="EMBL/GenBank/DDBJ databases">
        <title>Sequencing the genomes of 1000 actinobacteria strains.</title>
        <authorList>
            <person name="Klenk H.-P."/>
        </authorList>
    </citation>
    <scope>NUCLEOTIDE SEQUENCE [LARGE SCALE GENOMIC DNA]</scope>
    <source>
        <strain evidence="2 3">DSM 7487</strain>
    </source>
</reference>
<gene>
    <name evidence="2" type="ORF">BJ968_002049</name>
</gene>
<dbReference type="PANTHER" id="PTHR43031:SF17">
    <property type="entry name" value="SULFURTRANSFERASE YTWF-RELATED"/>
    <property type="match status" value="1"/>
</dbReference>